<gene>
    <name evidence="3" type="ORF">HPLM_LOCUS9509</name>
</gene>
<dbReference type="Pfam" id="PF03564">
    <property type="entry name" value="DUF1759"/>
    <property type="match status" value="1"/>
</dbReference>
<dbReference type="InterPro" id="IPR001969">
    <property type="entry name" value="Aspartic_peptidase_AS"/>
</dbReference>
<dbReference type="Pfam" id="PF18701">
    <property type="entry name" value="DUF5641"/>
    <property type="match status" value="1"/>
</dbReference>
<dbReference type="GO" id="GO:0006508">
    <property type="term" value="P:proteolysis"/>
    <property type="evidence" value="ECO:0007669"/>
    <property type="project" value="InterPro"/>
</dbReference>
<accession>A0A158QMZ6</accession>
<dbReference type="OrthoDB" id="5874425at2759"/>
<sequence length="1284" mass="144981">MYLQPSASSAPRRKNIIKFPQSAEFACTFWLVPHTGKQRHANYLVITWFNMSTLQGHNARITSAIEMLSRMLSNVDPSCLKPIDKTMVPEIQFRTIQRRKGIISAGKRGIEKATEVLRGRYESSLSFAQTQENSAAIKQELEQFWIDQQGEKIMEEAQVIIVTLDAQLLMDDSMYHILLVQHSDDIVTATSAISIADAPQTTNIPICRGNDDNPGRSTVAATQDSSASMLQPIQLRRLELPTFDGDVANFYDFWCRFKTAVHENDSLSLSTKFIYLANSLKGSAALLIQGTSAGAQRDTLCQIQSFVMQLNRYEDTTTSWSLMTLIKKKFPRETQLEVNKLEHRSGKTWTLPELLDALKEVIEEFEKLEDYAVTTSGSLLAANPVSVERSRTPTPEPRYDPTMCCFCNSYNHTSRRCHYYMPPSNRRIIVNSLRLCWKCLRAGHPSRACSRSDCSRCGGSHHHLICTHSTRRYRSPDSGKRPHSRESSCSSSERHSRSNSPRRATSFERGASRSPSRKRSLSARRHYERTPPHHGMSDRSSSSQRRTVRFQSPVRDNSPYRGSSYRRDRTQDRELPVYSALDSDEEYEKVMDLYRDKSPSATQVSTTLDTTASSTLMTVEAEAINPQTGTIITVVLLLDTGAQRSFVSQDTINKLHISFSNTIPLTTISFGEIRTTENSGIVDIAFIDNLGKKFRMVLRTKDKITAPYSPVNITQEDMQFLRSLDIDYTSLTAPRMVTPNILVGIDYFWDIVTSDRPQTLPSGLVLCRTRFGPTLSGSKSMSDVLDHFWNAWATEYLSAVAQRHTSTINQGKSTSKLPSVGEFVLVNDKQQPRPQWNLAVITEDRSLPPDERLSLRIAQSLTVAANFEHTFSVEHLATRDYVMIDAFLRHANYFSFRDCIVDDATLPTPADLDYPPVKKYSIYLIVQAYKGLHAPNQKSKSFIKELSEHVEYWKSEEKLAELYEQLLTILYNIQNHRNTLTDLLIPNVLNPIEDNKELVDMLSNFNVTLSYIKVVCTTATGETATEFLTLKKINSAIARLHNITLESSLPAESIDLSDIPTIEEMHAATGGPVPVSPTPLESPETSTAQAVRRTTQKSTPDLHIRSSTFVTTTRRTNTSPHHKKITVSLTPRTSPTPSSSSRNRDTRTVCAVRTVSTSHSPDRHRRQRMSPSRLRRPSPPREPQPPDLVCHFCQGNHYSAGCTEVKSLTDRAIRAVSVGKCLYCLKAHSPGYCKRNIACRVCDSTEHHPTLCPLSYFLIRDIGPDVSKFFGAMYVLYENYHRCR</sequence>
<feature type="region of interest" description="Disordered" evidence="1">
    <location>
        <begin position="471"/>
        <end position="572"/>
    </location>
</feature>
<dbReference type="InterPro" id="IPR040676">
    <property type="entry name" value="DUF5641"/>
</dbReference>
<feature type="compositionally biased region" description="Basic residues" evidence="1">
    <location>
        <begin position="515"/>
        <end position="527"/>
    </location>
</feature>
<dbReference type="PROSITE" id="PS00141">
    <property type="entry name" value="ASP_PROTEASE"/>
    <property type="match status" value="1"/>
</dbReference>
<dbReference type="InterPro" id="IPR005312">
    <property type="entry name" value="DUF1759"/>
</dbReference>
<keyword evidence="4" id="KW-1185">Reference proteome</keyword>
<reference evidence="3 4" key="2">
    <citation type="submission" date="2018-11" db="EMBL/GenBank/DDBJ databases">
        <authorList>
            <consortium name="Pathogen Informatics"/>
        </authorList>
    </citation>
    <scope>NUCLEOTIDE SEQUENCE [LARGE SCALE GENOMIC DNA]</scope>
    <source>
        <strain evidence="3 4">MHpl1</strain>
    </source>
</reference>
<evidence type="ECO:0000259" key="2">
    <source>
        <dbReference type="Pfam" id="PF18701"/>
    </source>
</evidence>
<evidence type="ECO:0000256" key="1">
    <source>
        <dbReference type="SAM" id="MobiDB-lite"/>
    </source>
</evidence>
<name>A0A158QMZ6_HAEPC</name>
<dbReference type="EMBL" id="UZAF01017078">
    <property type="protein sequence ID" value="VDO37695.1"/>
    <property type="molecule type" value="Genomic_DNA"/>
</dbReference>
<feature type="compositionally biased region" description="Low complexity" evidence="1">
    <location>
        <begin position="1126"/>
        <end position="1141"/>
    </location>
</feature>
<feature type="domain" description="DUF5641" evidence="2">
    <location>
        <begin position="781"/>
        <end position="843"/>
    </location>
</feature>
<dbReference type="PANTHER" id="PTHR47331">
    <property type="entry name" value="PHD-TYPE DOMAIN-CONTAINING PROTEIN"/>
    <property type="match status" value="1"/>
</dbReference>
<dbReference type="WBParaSite" id="HPLM_0000951701-mRNA-1">
    <property type="protein sequence ID" value="HPLM_0000951701-mRNA-1"/>
    <property type="gene ID" value="HPLM_0000951701"/>
</dbReference>
<evidence type="ECO:0000313" key="5">
    <source>
        <dbReference type="WBParaSite" id="HPLM_0000951701-mRNA-1"/>
    </source>
</evidence>
<evidence type="ECO:0000313" key="3">
    <source>
        <dbReference type="EMBL" id="VDO37695.1"/>
    </source>
</evidence>
<organism evidence="5">
    <name type="scientific">Haemonchus placei</name>
    <name type="common">Barber's pole worm</name>
    <dbReference type="NCBI Taxonomy" id="6290"/>
    <lineage>
        <taxon>Eukaryota</taxon>
        <taxon>Metazoa</taxon>
        <taxon>Ecdysozoa</taxon>
        <taxon>Nematoda</taxon>
        <taxon>Chromadorea</taxon>
        <taxon>Rhabditida</taxon>
        <taxon>Rhabditina</taxon>
        <taxon>Rhabditomorpha</taxon>
        <taxon>Strongyloidea</taxon>
        <taxon>Trichostrongylidae</taxon>
        <taxon>Haemonchus</taxon>
    </lineage>
</organism>
<feature type="compositionally biased region" description="Basic and acidic residues" evidence="1">
    <location>
        <begin position="528"/>
        <end position="537"/>
    </location>
</feature>
<dbReference type="STRING" id="6290.A0A158QMZ6"/>
<feature type="compositionally biased region" description="Basic and acidic residues" evidence="1">
    <location>
        <begin position="474"/>
        <end position="496"/>
    </location>
</feature>
<dbReference type="Proteomes" id="UP000268014">
    <property type="component" value="Unassembled WGS sequence"/>
</dbReference>
<proteinExistence type="predicted"/>
<reference evidence="5" key="1">
    <citation type="submission" date="2016-04" db="UniProtKB">
        <authorList>
            <consortium name="WormBaseParasite"/>
        </authorList>
    </citation>
    <scope>IDENTIFICATION</scope>
</reference>
<protein>
    <submittedName>
        <fullName evidence="5">DUF1758 domain-containing protein</fullName>
    </submittedName>
</protein>
<feature type="compositionally biased region" description="Low complexity" evidence="1">
    <location>
        <begin position="1110"/>
        <end position="1119"/>
    </location>
</feature>
<feature type="region of interest" description="Disordered" evidence="1">
    <location>
        <begin position="1110"/>
        <end position="1186"/>
    </location>
</feature>
<feature type="compositionally biased region" description="Basic residues" evidence="1">
    <location>
        <begin position="1162"/>
        <end position="1178"/>
    </location>
</feature>
<evidence type="ECO:0000313" key="4">
    <source>
        <dbReference type="Proteomes" id="UP000268014"/>
    </source>
</evidence>
<dbReference type="GO" id="GO:0004190">
    <property type="term" value="F:aspartic-type endopeptidase activity"/>
    <property type="evidence" value="ECO:0007669"/>
    <property type="project" value="InterPro"/>
</dbReference>